<dbReference type="Gene3D" id="3.40.50.300">
    <property type="entry name" value="P-loop containing nucleotide triphosphate hydrolases"/>
    <property type="match status" value="1"/>
</dbReference>
<gene>
    <name evidence="1" type="ORF">CCR94_10775</name>
</gene>
<name>A0A2S6N8K9_9HYPH</name>
<dbReference type="EMBL" id="NHSJ01000069">
    <property type="protein sequence ID" value="PPQ30956.1"/>
    <property type="molecule type" value="Genomic_DNA"/>
</dbReference>
<dbReference type="SUPFAM" id="SSF52540">
    <property type="entry name" value="P-loop containing nucleoside triphosphate hydrolases"/>
    <property type="match status" value="1"/>
</dbReference>
<dbReference type="PANTHER" id="PTHR39206:SF1">
    <property type="entry name" value="SLL8004 PROTEIN"/>
    <property type="match status" value="1"/>
</dbReference>
<accession>A0A2S6N8K9</accession>
<proteinExistence type="predicted"/>
<dbReference type="Pfam" id="PF13671">
    <property type="entry name" value="AAA_33"/>
    <property type="match status" value="1"/>
</dbReference>
<dbReference type="InterPro" id="IPR027417">
    <property type="entry name" value="P-loop_NTPase"/>
</dbReference>
<dbReference type="RefSeq" id="WP_104507860.1">
    <property type="nucleotide sequence ID" value="NZ_JACIGC010000019.1"/>
</dbReference>
<protein>
    <submittedName>
        <fullName evidence="1">Uncharacterized protein</fullName>
    </submittedName>
</protein>
<evidence type="ECO:0000313" key="2">
    <source>
        <dbReference type="Proteomes" id="UP000239089"/>
    </source>
</evidence>
<dbReference type="PANTHER" id="PTHR39206">
    <property type="entry name" value="SLL8004 PROTEIN"/>
    <property type="match status" value="1"/>
</dbReference>
<dbReference type="OrthoDB" id="9791543at2"/>
<comment type="caution">
    <text evidence="1">The sequence shown here is derived from an EMBL/GenBank/DDBJ whole genome shotgun (WGS) entry which is preliminary data.</text>
</comment>
<organism evidence="1 2">
    <name type="scientific">Rhodoblastus sphagnicola</name>
    <dbReference type="NCBI Taxonomy" id="333368"/>
    <lineage>
        <taxon>Bacteria</taxon>
        <taxon>Pseudomonadati</taxon>
        <taxon>Pseudomonadota</taxon>
        <taxon>Alphaproteobacteria</taxon>
        <taxon>Hyphomicrobiales</taxon>
        <taxon>Rhodoblastaceae</taxon>
        <taxon>Rhodoblastus</taxon>
    </lineage>
</organism>
<reference evidence="1 2" key="1">
    <citation type="journal article" date="2018" name="Arch. Microbiol.">
        <title>New insights into the metabolic potential of the phototrophic purple bacterium Rhodopila globiformis DSM 161(T) from its draft genome sequence and evidence for a vanadium-dependent nitrogenase.</title>
        <authorList>
            <person name="Imhoff J.F."/>
            <person name="Rahn T."/>
            <person name="Kunzel S."/>
            <person name="Neulinger S.C."/>
        </authorList>
    </citation>
    <scope>NUCLEOTIDE SEQUENCE [LARGE SCALE GENOMIC DNA]</scope>
    <source>
        <strain evidence="1 2">DSM 16996</strain>
    </source>
</reference>
<dbReference type="AlphaFoldDB" id="A0A2S6N8K9"/>
<dbReference type="Proteomes" id="UP000239089">
    <property type="component" value="Unassembled WGS sequence"/>
</dbReference>
<sequence length="189" mass="20710">MRELLVIGGPNGAGKTTAAKVLLPRFTGIVEFVNADEIAKGLSPFNPDGAALVAGRVMLERMEHLIGAGASFAFETTCAGRGHAALIRRCQSLGYRFTLLFLWLRSPELAMARVAQRVGEGGHDIPPDVIRRRHGAGWRNLLDLYWPMAEDGAILDAEVSPARFIIEKRAGAVTLHDSELWRRVQEQTP</sequence>
<evidence type="ECO:0000313" key="1">
    <source>
        <dbReference type="EMBL" id="PPQ30956.1"/>
    </source>
</evidence>
<keyword evidence="2" id="KW-1185">Reference proteome</keyword>